<evidence type="ECO:0000313" key="3">
    <source>
        <dbReference type="Proteomes" id="UP000722485"/>
    </source>
</evidence>
<evidence type="ECO:0000313" key="2">
    <source>
        <dbReference type="EMBL" id="KAF7552953.1"/>
    </source>
</evidence>
<feature type="region of interest" description="Disordered" evidence="1">
    <location>
        <begin position="147"/>
        <end position="204"/>
    </location>
</feature>
<dbReference type="EMBL" id="JAANBB010000053">
    <property type="protein sequence ID" value="KAF7552953.1"/>
    <property type="molecule type" value="Genomic_DNA"/>
</dbReference>
<organism evidence="2 3">
    <name type="scientific">Cylindrodendrum hubeiense</name>
    <dbReference type="NCBI Taxonomy" id="595255"/>
    <lineage>
        <taxon>Eukaryota</taxon>
        <taxon>Fungi</taxon>
        <taxon>Dikarya</taxon>
        <taxon>Ascomycota</taxon>
        <taxon>Pezizomycotina</taxon>
        <taxon>Sordariomycetes</taxon>
        <taxon>Hypocreomycetidae</taxon>
        <taxon>Hypocreales</taxon>
        <taxon>Nectriaceae</taxon>
        <taxon>Cylindrodendrum</taxon>
    </lineage>
</organism>
<accession>A0A9P5HK16</accession>
<dbReference type="Proteomes" id="UP000722485">
    <property type="component" value="Unassembled WGS sequence"/>
</dbReference>
<sequence length="230" mass="24475">MPSRPVTPEGSPTHSTYEINVPVRDARSSPSSESSGSSPSRPPSRPPNAEIRIPKITPLASAPSPAALAKGLEGKYVDEFGNILDWDGTVLGRVSGDLPSMVGRPVTATGEILDMDDQVVGHVCEDYSKPDLKPLAGGLQVDSEGKIYDDQGNVVGKLNVPKSGDSDNGEEKGEDKQKDTETSKPSQSAPKPASAPRPDEMYLDVKSTYDGIQLIIKIPTVFNQGHSNNR</sequence>
<proteinExistence type="predicted"/>
<gene>
    <name evidence="2" type="ORF">G7Z17_g4005</name>
</gene>
<protein>
    <submittedName>
        <fullName evidence="2">Uncharacterized protein</fullName>
    </submittedName>
</protein>
<name>A0A9P5HK16_9HYPO</name>
<feature type="compositionally biased region" description="Low complexity" evidence="1">
    <location>
        <begin position="28"/>
        <end position="39"/>
    </location>
</feature>
<dbReference type="AlphaFoldDB" id="A0A9P5HK16"/>
<evidence type="ECO:0000256" key="1">
    <source>
        <dbReference type="SAM" id="MobiDB-lite"/>
    </source>
</evidence>
<comment type="caution">
    <text evidence="2">The sequence shown here is derived from an EMBL/GenBank/DDBJ whole genome shotgun (WGS) entry which is preliminary data.</text>
</comment>
<feature type="region of interest" description="Disordered" evidence="1">
    <location>
        <begin position="1"/>
        <end position="62"/>
    </location>
</feature>
<keyword evidence="3" id="KW-1185">Reference proteome</keyword>
<feature type="compositionally biased region" description="Basic and acidic residues" evidence="1">
    <location>
        <begin position="169"/>
        <end position="182"/>
    </location>
</feature>
<feature type="compositionally biased region" description="Low complexity" evidence="1">
    <location>
        <begin position="183"/>
        <end position="196"/>
    </location>
</feature>
<dbReference type="InterPro" id="IPR022124">
    <property type="entry name" value="DUF3659"/>
</dbReference>
<dbReference type="OrthoDB" id="3946749at2759"/>
<reference evidence="2" key="1">
    <citation type="submission" date="2020-03" db="EMBL/GenBank/DDBJ databases">
        <title>Draft Genome Sequence of Cylindrodendrum hubeiense.</title>
        <authorList>
            <person name="Buettner E."/>
            <person name="Kellner H."/>
        </authorList>
    </citation>
    <scope>NUCLEOTIDE SEQUENCE</scope>
    <source>
        <strain evidence="2">IHI 201604</strain>
    </source>
</reference>
<dbReference type="Pfam" id="PF12396">
    <property type="entry name" value="DUF3659"/>
    <property type="match status" value="1"/>
</dbReference>